<feature type="compositionally biased region" description="Basic and acidic residues" evidence="1">
    <location>
        <begin position="60"/>
        <end position="76"/>
    </location>
</feature>
<evidence type="ECO:0000313" key="2">
    <source>
        <dbReference type="EMBL" id="MDH6283283.1"/>
    </source>
</evidence>
<feature type="region of interest" description="Disordered" evidence="1">
    <location>
        <begin position="94"/>
        <end position="115"/>
    </location>
</feature>
<reference evidence="2 3" key="1">
    <citation type="submission" date="2023-04" db="EMBL/GenBank/DDBJ databases">
        <title>Forest soil microbial communities from Buena Vista Peninsula, Colon Province, Panama.</title>
        <authorList>
            <person name="Bouskill N."/>
        </authorList>
    </citation>
    <scope>NUCLEOTIDE SEQUENCE [LARGE SCALE GENOMIC DNA]</scope>
    <source>
        <strain evidence="2 3">CFH S0262</strain>
    </source>
</reference>
<comment type="caution">
    <text evidence="2">The sequence shown here is derived from an EMBL/GenBank/DDBJ whole genome shotgun (WGS) entry which is preliminary data.</text>
</comment>
<protein>
    <submittedName>
        <fullName evidence="2">Uncharacterized protein</fullName>
    </submittedName>
</protein>
<proteinExistence type="predicted"/>
<name>A0ABT6MG67_9NOCA</name>
<organism evidence="2 3">
    <name type="scientific">Prescottella agglutinans</name>
    <dbReference type="NCBI Taxonomy" id="1644129"/>
    <lineage>
        <taxon>Bacteria</taxon>
        <taxon>Bacillati</taxon>
        <taxon>Actinomycetota</taxon>
        <taxon>Actinomycetes</taxon>
        <taxon>Mycobacteriales</taxon>
        <taxon>Nocardiaceae</taxon>
        <taxon>Prescottella</taxon>
    </lineage>
</organism>
<evidence type="ECO:0000313" key="3">
    <source>
        <dbReference type="Proteomes" id="UP001160334"/>
    </source>
</evidence>
<feature type="compositionally biased region" description="Basic and acidic residues" evidence="1">
    <location>
        <begin position="102"/>
        <end position="115"/>
    </location>
</feature>
<dbReference type="Proteomes" id="UP001160334">
    <property type="component" value="Unassembled WGS sequence"/>
</dbReference>
<gene>
    <name evidence="2" type="ORF">M2280_004526</name>
</gene>
<sequence>MSATRPSRIVEHYVTVNVIPLPVGWVHVWKLKDGTEYAEPCPALLHQELRETDHVWDITRPDGKPGIRSETHRETPPYDTRTVFAVVEGDTLMPPDNYNGYERAEYRQRTTKEAE</sequence>
<evidence type="ECO:0000256" key="1">
    <source>
        <dbReference type="SAM" id="MobiDB-lite"/>
    </source>
</evidence>
<keyword evidence="3" id="KW-1185">Reference proteome</keyword>
<accession>A0ABT6MG67</accession>
<dbReference type="RefSeq" id="WP_280762557.1">
    <property type="nucleotide sequence ID" value="NZ_JARXVC010000013.1"/>
</dbReference>
<dbReference type="EMBL" id="JARXVC010000013">
    <property type="protein sequence ID" value="MDH6283283.1"/>
    <property type="molecule type" value="Genomic_DNA"/>
</dbReference>
<feature type="region of interest" description="Disordered" evidence="1">
    <location>
        <begin position="60"/>
        <end position="79"/>
    </location>
</feature>